<gene>
    <name evidence="1" type="ORF">CCACVL1_18693</name>
</gene>
<accession>A0A1R3HKC4</accession>
<organism evidence="1 2">
    <name type="scientific">Corchorus capsularis</name>
    <name type="common">Jute</name>
    <dbReference type="NCBI Taxonomy" id="210143"/>
    <lineage>
        <taxon>Eukaryota</taxon>
        <taxon>Viridiplantae</taxon>
        <taxon>Streptophyta</taxon>
        <taxon>Embryophyta</taxon>
        <taxon>Tracheophyta</taxon>
        <taxon>Spermatophyta</taxon>
        <taxon>Magnoliopsida</taxon>
        <taxon>eudicotyledons</taxon>
        <taxon>Gunneridae</taxon>
        <taxon>Pentapetalae</taxon>
        <taxon>rosids</taxon>
        <taxon>malvids</taxon>
        <taxon>Malvales</taxon>
        <taxon>Malvaceae</taxon>
        <taxon>Grewioideae</taxon>
        <taxon>Apeibeae</taxon>
        <taxon>Corchorus</taxon>
    </lineage>
</organism>
<dbReference type="Gramene" id="OMO70704">
    <property type="protein sequence ID" value="OMO70704"/>
    <property type="gene ID" value="CCACVL1_18693"/>
</dbReference>
<dbReference type="AlphaFoldDB" id="A0A1R3HKC4"/>
<reference evidence="1 2" key="1">
    <citation type="submission" date="2013-09" db="EMBL/GenBank/DDBJ databases">
        <title>Corchorus capsularis genome sequencing.</title>
        <authorList>
            <person name="Alam M."/>
            <person name="Haque M.S."/>
            <person name="Islam M.S."/>
            <person name="Emdad E.M."/>
            <person name="Islam M.M."/>
            <person name="Ahmed B."/>
            <person name="Halim A."/>
            <person name="Hossen Q.M.M."/>
            <person name="Hossain M.Z."/>
            <person name="Ahmed R."/>
            <person name="Khan M.M."/>
            <person name="Islam R."/>
            <person name="Rashid M.M."/>
            <person name="Khan S.A."/>
            <person name="Rahman M.S."/>
            <person name="Alam M."/>
        </authorList>
    </citation>
    <scope>NUCLEOTIDE SEQUENCE [LARGE SCALE GENOMIC DNA]</scope>
    <source>
        <strain evidence="2">cv. CVL-1</strain>
        <tissue evidence="1">Whole seedling</tissue>
    </source>
</reference>
<dbReference type="Proteomes" id="UP000188268">
    <property type="component" value="Unassembled WGS sequence"/>
</dbReference>
<dbReference type="EMBL" id="AWWV01011774">
    <property type="protein sequence ID" value="OMO70704.1"/>
    <property type="molecule type" value="Genomic_DNA"/>
</dbReference>
<protein>
    <submittedName>
        <fullName evidence="1">Uncharacterized protein</fullName>
    </submittedName>
</protein>
<name>A0A1R3HKC4_COCAP</name>
<sequence length="93" mass="11266">MPYKYPYNLKPLAKTQEKAFRKKKKKRRDLAMVGRDSTSFTKFELNEMVKRGKGNPFVILDYYMDWEDRRIIQRPRCSCLPLQTVALHWILRL</sequence>
<comment type="caution">
    <text evidence="1">The sequence shown here is derived from an EMBL/GenBank/DDBJ whole genome shotgun (WGS) entry which is preliminary data.</text>
</comment>
<proteinExistence type="predicted"/>
<evidence type="ECO:0000313" key="1">
    <source>
        <dbReference type="EMBL" id="OMO70704.1"/>
    </source>
</evidence>
<evidence type="ECO:0000313" key="2">
    <source>
        <dbReference type="Proteomes" id="UP000188268"/>
    </source>
</evidence>
<keyword evidence="2" id="KW-1185">Reference proteome</keyword>